<reference evidence="7" key="1">
    <citation type="journal article" date="2014" name="Genome Announc.">
        <title>Genome Sequence of Arthrobacter siccitolerans 4J27, a Xeroprotectant-Producing Desiccation-Tolerant Microorganism.</title>
        <authorList>
            <person name="Manzanera M."/>
            <person name="Santa-Cruz-Calvo L."/>
            <person name="Vilchez J.I."/>
            <person name="Garcia-Fontana C."/>
            <person name="Silva-Castro G.A."/>
            <person name="Calvo C."/>
            <person name="Gonzalez-Lopez J."/>
        </authorList>
    </citation>
    <scope>NUCLEOTIDE SEQUENCE [LARGE SCALE GENOMIC DNA]</scope>
    <source>
        <strain evidence="7">4J27</strain>
    </source>
</reference>
<dbReference type="GO" id="GO:0003723">
    <property type="term" value="F:RNA binding"/>
    <property type="evidence" value="ECO:0007669"/>
    <property type="project" value="InterPro"/>
</dbReference>
<dbReference type="Pfam" id="PF03861">
    <property type="entry name" value="ANTAR"/>
    <property type="match status" value="1"/>
</dbReference>
<organism evidence="6 7">
    <name type="scientific">Pseudarthrobacter siccitolerans</name>
    <dbReference type="NCBI Taxonomy" id="861266"/>
    <lineage>
        <taxon>Bacteria</taxon>
        <taxon>Bacillati</taxon>
        <taxon>Actinomycetota</taxon>
        <taxon>Actinomycetes</taxon>
        <taxon>Micrococcales</taxon>
        <taxon>Micrococcaceae</taxon>
        <taxon>Pseudarthrobacter</taxon>
    </lineage>
</organism>
<dbReference type="Pfam" id="PF13185">
    <property type="entry name" value="GAF_2"/>
    <property type="match status" value="1"/>
</dbReference>
<dbReference type="SUPFAM" id="SSF55781">
    <property type="entry name" value="GAF domain-like"/>
    <property type="match status" value="1"/>
</dbReference>
<dbReference type="PROSITE" id="PS50921">
    <property type="entry name" value="ANTAR"/>
    <property type="match status" value="1"/>
</dbReference>
<evidence type="ECO:0000313" key="7">
    <source>
        <dbReference type="Proteomes" id="UP000035722"/>
    </source>
</evidence>
<dbReference type="RefSeq" id="WP_050053658.1">
    <property type="nucleotide sequence ID" value="NZ_CAQI01000028.1"/>
</dbReference>
<dbReference type="Gene3D" id="3.30.450.40">
    <property type="match status" value="1"/>
</dbReference>
<evidence type="ECO:0000256" key="3">
    <source>
        <dbReference type="ARBA" id="ARBA00023015"/>
    </source>
</evidence>
<dbReference type="InterPro" id="IPR005561">
    <property type="entry name" value="ANTAR"/>
</dbReference>
<feature type="domain" description="ANTAR" evidence="5">
    <location>
        <begin position="170"/>
        <end position="231"/>
    </location>
</feature>
<keyword evidence="7" id="KW-1185">Reference proteome</keyword>
<dbReference type="SMART" id="SM00065">
    <property type="entry name" value="GAF"/>
    <property type="match status" value="1"/>
</dbReference>
<evidence type="ECO:0000256" key="1">
    <source>
        <dbReference type="ARBA" id="ARBA00022679"/>
    </source>
</evidence>
<dbReference type="InterPro" id="IPR029016">
    <property type="entry name" value="GAF-like_dom_sf"/>
</dbReference>
<dbReference type="AlphaFoldDB" id="A0A024GYA5"/>
<dbReference type="OrthoDB" id="3688893at2"/>
<comment type="caution">
    <text evidence="6">The sequence shown here is derived from an EMBL/GenBank/DDBJ whole genome shotgun (WGS) entry which is preliminary data.</text>
</comment>
<dbReference type="Proteomes" id="UP000035722">
    <property type="component" value="Unassembled WGS sequence"/>
</dbReference>
<evidence type="ECO:0000259" key="5">
    <source>
        <dbReference type="PROSITE" id="PS50921"/>
    </source>
</evidence>
<protein>
    <submittedName>
        <fullName evidence="6">ANTAR domain protein</fullName>
    </submittedName>
</protein>
<name>A0A024GYA5_9MICC</name>
<dbReference type="STRING" id="861266.ARTSIC4J27_529"/>
<keyword evidence="1" id="KW-0808">Transferase</keyword>
<dbReference type="EMBL" id="CAQI01000028">
    <property type="protein sequence ID" value="CCQ44602.1"/>
    <property type="molecule type" value="Genomic_DNA"/>
</dbReference>
<keyword evidence="2" id="KW-0418">Kinase</keyword>
<proteinExistence type="predicted"/>
<dbReference type="GO" id="GO:0016301">
    <property type="term" value="F:kinase activity"/>
    <property type="evidence" value="ECO:0007669"/>
    <property type="project" value="UniProtKB-KW"/>
</dbReference>
<dbReference type="InterPro" id="IPR012074">
    <property type="entry name" value="GAF_ANTAR"/>
</dbReference>
<accession>A0A024GYA5</accession>
<dbReference type="PIRSF" id="PIRSF036625">
    <property type="entry name" value="GAF_ANTAR"/>
    <property type="match status" value="1"/>
</dbReference>
<dbReference type="InterPro" id="IPR011006">
    <property type="entry name" value="CheY-like_superfamily"/>
</dbReference>
<dbReference type="SUPFAM" id="SSF52172">
    <property type="entry name" value="CheY-like"/>
    <property type="match status" value="1"/>
</dbReference>
<dbReference type="SMART" id="SM01012">
    <property type="entry name" value="ANTAR"/>
    <property type="match status" value="1"/>
</dbReference>
<evidence type="ECO:0000313" key="6">
    <source>
        <dbReference type="EMBL" id="CCQ44602.1"/>
    </source>
</evidence>
<keyword evidence="3" id="KW-0805">Transcription regulation</keyword>
<dbReference type="InterPro" id="IPR003018">
    <property type="entry name" value="GAF"/>
</dbReference>
<evidence type="ECO:0000256" key="4">
    <source>
        <dbReference type="ARBA" id="ARBA00023163"/>
    </source>
</evidence>
<evidence type="ECO:0000256" key="2">
    <source>
        <dbReference type="ARBA" id="ARBA00022777"/>
    </source>
</evidence>
<dbReference type="InterPro" id="IPR036388">
    <property type="entry name" value="WH-like_DNA-bd_sf"/>
</dbReference>
<sequence>MAQQLPLDELSTVIARIQGLLLTEEKVNTAVRLLAQAAKESVPGTIGAGVSLLDARGRRTSSGYTDRIVAEADAVQYECGEGPCLTAWATEKPVLLKDIQHESRWTEWRKAVQGLPVRSVVSAPLIAGKESLGALKLYAAAPNIYDEASTTLLQLFAAPAATLLSHIQASEAPHKMTEGLQMSLYSRDLVNRACGVLMERRGISHEAALHWLIRQARHENTALQDISERVLAGTPASGS</sequence>
<gene>
    <name evidence="6" type="ORF">ARTSIC4J27_529</name>
</gene>
<keyword evidence="4" id="KW-0804">Transcription</keyword>
<dbReference type="Gene3D" id="1.10.10.10">
    <property type="entry name" value="Winged helix-like DNA-binding domain superfamily/Winged helix DNA-binding domain"/>
    <property type="match status" value="1"/>
</dbReference>